<evidence type="ECO:0000256" key="1">
    <source>
        <dbReference type="SAM" id="Phobius"/>
    </source>
</evidence>
<feature type="transmembrane region" description="Helical" evidence="1">
    <location>
        <begin position="108"/>
        <end position="131"/>
    </location>
</feature>
<feature type="transmembrane region" description="Helical" evidence="1">
    <location>
        <begin position="17"/>
        <end position="36"/>
    </location>
</feature>
<dbReference type="Proteomes" id="UP000184192">
    <property type="component" value="Unassembled WGS sequence"/>
</dbReference>
<keyword evidence="1" id="KW-0472">Membrane</keyword>
<dbReference type="AlphaFoldDB" id="A0A1M6IVN8"/>
<reference evidence="3" key="1">
    <citation type="submission" date="2016-11" db="EMBL/GenBank/DDBJ databases">
        <authorList>
            <person name="Varghese N."/>
            <person name="Submissions S."/>
        </authorList>
    </citation>
    <scope>NUCLEOTIDE SEQUENCE [LARGE SCALE GENOMIC DNA]</scope>
    <source>
        <strain evidence="3">DSM 26884</strain>
    </source>
</reference>
<evidence type="ECO:0000313" key="3">
    <source>
        <dbReference type="Proteomes" id="UP000184192"/>
    </source>
</evidence>
<dbReference type="RefSeq" id="WP_025834323.1">
    <property type="nucleotide sequence ID" value="NZ_FQZN01000025.1"/>
</dbReference>
<proteinExistence type="predicted"/>
<name>A0A1M6IVN8_9BACE</name>
<keyword evidence="1" id="KW-1133">Transmembrane helix</keyword>
<dbReference type="GeneID" id="92713674"/>
<organism evidence="2 3">
    <name type="scientific">Bacteroides stercorirosoris</name>
    <dbReference type="NCBI Taxonomy" id="871324"/>
    <lineage>
        <taxon>Bacteria</taxon>
        <taxon>Pseudomonadati</taxon>
        <taxon>Bacteroidota</taxon>
        <taxon>Bacteroidia</taxon>
        <taxon>Bacteroidales</taxon>
        <taxon>Bacteroidaceae</taxon>
        <taxon>Bacteroides</taxon>
    </lineage>
</organism>
<gene>
    <name evidence="2" type="ORF">SAMN05444350_12543</name>
</gene>
<keyword evidence="3" id="KW-1185">Reference proteome</keyword>
<dbReference type="EMBL" id="FQZN01000025">
    <property type="protein sequence ID" value="SHJ38409.1"/>
    <property type="molecule type" value="Genomic_DNA"/>
</dbReference>
<keyword evidence="1" id="KW-0812">Transmembrane</keyword>
<evidence type="ECO:0000313" key="2">
    <source>
        <dbReference type="EMBL" id="SHJ38409.1"/>
    </source>
</evidence>
<sequence>MDISEIIKIYNIEQKNVFTGFCIQLPLIFTILYLYIPQFNSLDIYLQVIFSATASVLSIYYSYGMLCLCSVLAKHQYKLEILILICPMLATSFYLIRSPESYSLGHEYALSIFLRSSAIIYAPIAFIGFIIRKCKEYDIKHKGD</sequence>
<feature type="transmembrane region" description="Helical" evidence="1">
    <location>
        <begin position="79"/>
        <end position="96"/>
    </location>
</feature>
<accession>A0A1M6IVN8</accession>
<feature type="transmembrane region" description="Helical" evidence="1">
    <location>
        <begin position="48"/>
        <end position="72"/>
    </location>
</feature>
<protein>
    <submittedName>
        <fullName evidence="2">Uncharacterized protein</fullName>
    </submittedName>
</protein>